<keyword evidence="1" id="KW-1133">Transmembrane helix</keyword>
<dbReference type="EMBL" id="LAZR01000033">
    <property type="protein sequence ID" value="KKO01835.1"/>
    <property type="molecule type" value="Genomic_DNA"/>
</dbReference>
<gene>
    <name evidence="2" type="ORF">LCGC14_0111900</name>
</gene>
<organism evidence="2">
    <name type="scientific">marine sediment metagenome</name>
    <dbReference type="NCBI Taxonomy" id="412755"/>
    <lineage>
        <taxon>unclassified sequences</taxon>
        <taxon>metagenomes</taxon>
        <taxon>ecological metagenomes</taxon>
    </lineage>
</organism>
<reference evidence="2" key="1">
    <citation type="journal article" date="2015" name="Nature">
        <title>Complex archaea that bridge the gap between prokaryotes and eukaryotes.</title>
        <authorList>
            <person name="Spang A."/>
            <person name="Saw J.H."/>
            <person name="Jorgensen S.L."/>
            <person name="Zaremba-Niedzwiedzka K."/>
            <person name="Martijn J."/>
            <person name="Lind A.E."/>
            <person name="van Eijk R."/>
            <person name="Schleper C."/>
            <person name="Guy L."/>
            <person name="Ettema T.J."/>
        </authorList>
    </citation>
    <scope>NUCLEOTIDE SEQUENCE</scope>
</reference>
<name>A0A0F9VCT6_9ZZZZ</name>
<comment type="caution">
    <text evidence="2">The sequence shown here is derived from an EMBL/GenBank/DDBJ whole genome shotgun (WGS) entry which is preliminary data.</text>
</comment>
<accession>A0A0F9VCT6</accession>
<keyword evidence="1" id="KW-0812">Transmembrane</keyword>
<proteinExistence type="predicted"/>
<protein>
    <submittedName>
        <fullName evidence="2">Uncharacterized protein</fullName>
    </submittedName>
</protein>
<sequence length="161" mass="18030">MLPLVPVMFITTILMTIFFVMNLSYGELAMDMTVSNDFMMVHEYRISLLDQDSITDGAITSYPGYPFEHFYTYYTEVHETDRFIAIMTWPDGVSSSIDLSDTASHEVLAQFDGRLERGQYAGIFKPYSPGPGGTLAGFDLVGLDREPDTGAPVLLKVFVKE</sequence>
<evidence type="ECO:0000313" key="2">
    <source>
        <dbReference type="EMBL" id="KKO01835.1"/>
    </source>
</evidence>
<evidence type="ECO:0000256" key="1">
    <source>
        <dbReference type="SAM" id="Phobius"/>
    </source>
</evidence>
<keyword evidence="1" id="KW-0472">Membrane</keyword>
<dbReference type="AlphaFoldDB" id="A0A0F9VCT6"/>
<feature type="transmembrane region" description="Helical" evidence="1">
    <location>
        <begin position="6"/>
        <end position="25"/>
    </location>
</feature>